<feature type="signal peptide" evidence="4">
    <location>
        <begin position="1"/>
        <end position="21"/>
    </location>
</feature>
<reference evidence="7" key="1">
    <citation type="journal article" date="2020" name="Int. J. Syst. Evol. Microbiol.">
        <title>Aquipluma nitroreducens gen. nov. sp. nov., a novel facultatively anaerobic bacterium isolated from a freshwater lake.</title>
        <authorList>
            <person name="Watanabe M."/>
            <person name="Kojima H."/>
            <person name="Fukui M."/>
        </authorList>
    </citation>
    <scope>NUCLEOTIDE SEQUENCE</scope>
    <source>
        <strain evidence="7">MeG22</strain>
    </source>
</reference>
<keyword evidence="3" id="KW-0106">Calcium</keyword>
<dbReference type="GO" id="GO:0000224">
    <property type="term" value="F:peptide-N4-(N-acetyl-beta-glucosaminyl)asparagine amidase activity"/>
    <property type="evidence" value="ECO:0007669"/>
    <property type="project" value="TreeGrafter"/>
</dbReference>
<evidence type="ECO:0000259" key="5">
    <source>
        <dbReference type="Pfam" id="PF07971"/>
    </source>
</evidence>
<dbReference type="RefSeq" id="WP_318350157.1">
    <property type="nucleotide sequence ID" value="NZ_AP018694.1"/>
</dbReference>
<evidence type="ECO:0000259" key="6">
    <source>
        <dbReference type="Pfam" id="PF17678"/>
    </source>
</evidence>
<evidence type="ECO:0000256" key="4">
    <source>
        <dbReference type="SAM" id="SignalP"/>
    </source>
</evidence>
<dbReference type="GO" id="GO:0030246">
    <property type="term" value="F:carbohydrate binding"/>
    <property type="evidence" value="ECO:0007669"/>
    <property type="project" value="InterPro"/>
</dbReference>
<accession>A0A5K7S6G0</accession>
<dbReference type="Pfam" id="PF07971">
    <property type="entry name" value="Glyco_hydro_92"/>
    <property type="match status" value="1"/>
</dbReference>
<evidence type="ECO:0000256" key="1">
    <source>
        <dbReference type="ARBA" id="ARBA00001913"/>
    </source>
</evidence>
<dbReference type="EMBL" id="AP018694">
    <property type="protein sequence ID" value="BBE17138.1"/>
    <property type="molecule type" value="Genomic_DNA"/>
</dbReference>
<dbReference type="InterPro" id="IPR012939">
    <property type="entry name" value="Glyco_hydro_92"/>
</dbReference>
<comment type="subunit">
    <text evidence="2">Monomer.</text>
</comment>
<dbReference type="InterPro" id="IPR005887">
    <property type="entry name" value="GH92_a_mannosidase_put"/>
</dbReference>
<dbReference type="InterPro" id="IPR014718">
    <property type="entry name" value="GH-type_carb-bd"/>
</dbReference>
<dbReference type="AlphaFoldDB" id="A0A5K7S6G0"/>
<dbReference type="InterPro" id="IPR050883">
    <property type="entry name" value="PNGase"/>
</dbReference>
<dbReference type="InterPro" id="IPR041371">
    <property type="entry name" value="GH92_N"/>
</dbReference>
<dbReference type="FunFam" id="3.30.2080.10:FF:000001">
    <property type="entry name" value="Alpha-1,2-mannosidase subfamily"/>
    <property type="match status" value="1"/>
</dbReference>
<name>A0A5K7S6G0_9BACT</name>
<dbReference type="InterPro" id="IPR008928">
    <property type="entry name" value="6-hairpin_glycosidase_sf"/>
</dbReference>
<dbReference type="Gene3D" id="3.30.2080.10">
    <property type="entry name" value="GH92 mannosidase domain"/>
    <property type="match status" value="1"/>
</dbReference>
<dbReference type="GO" id="GO:0005829">
    <property type="term" value="C:cytosol"/>
    <property type="evidence" value="ECO:0007669"/>
    <property type="project" value="TreeGrafter"/>
</dbReference>
<dbReference type="Gene3D" id="1.20.1050.60">
    <property type="entry name" value="alpha-1,2-mannosidase"/>
    <property type="match status" value="1"/>
</dbReference>
<keyword evidence="8" id="KW-1185">Reference proteome</keyword>
<dbReference type="GO" id="GO:0006516">
    <property type="term" value="P:glycoprotein catabolic process"/>
    <property type="evidence" value="ECO:0007669"/>
    <property type="project" value="TreeGrafter"/>
</dbReference>
<dbReference type="PANTHER" id="PTHR12143">
    <property type="entry name" value="PEPTIDE N-GLYCANASE PNGASE -RELATED"/>
    <property type="match status" value="1"/>
</dbReference>
<feature type="chain" id="PRO_5024280505" evidence="4">
    <location>
        <begin position="22"/>
        <end position="767"/>
    </location>
</feature>
<dbReference type="Proteomes" id="UP001193389">
    <property type="component" value="Chromosome"/>
</dbReference>
<feature type="domain" description="Glycosyl hydrolase family 92 N-terminal" evidence="6">
    <location>
        <begin position="32"/>
        <end position="279"/>
    </location>
</feature>
<dbReference type="KEGG" id="anf:AQPE_1287"/>
<comment type="cofactor">
    <cofactor evidence="1">
        <name>Ca(2+)</name>
        <dbReference type="ChEBI" id="CHEBI:29108"/>
    </cofactor>
</comment>
<keyword evidence="4" id="KW-0732">Signal</keyword>
<proteinExistence type="predicted"/>
<dbReference type="GO" id="GO:0005975">
    <property type="term" value="P:carbohydrate metabolic process"/>
    <property type="evidence" value="ECO:0007669"/>
    <property type="project" value="InterPro"/>
</dbReference>
<dbReference type="NCBIfam" id="TIGR01180">
    <property type="entry name" value="aman2_put"/>
    <property type="match status" value="1"/>
</dbReference>
<dbReference type="PANTHER" id="PTHR12143:SF39">
    <property type="entry name" value="SECRETED PROTEIN"/>
    <property type="match status" value="1"/>
</dbReference>
<sequence>MNKAIFSIIGAIIIFSSGVLAQNSQNVDYTKFVNVFIGTGALDANSLSGSNFPGACMPFGLVQLSPDTREYPDDPCSGYDYKDSTILGFSHTHLNGTGCPDLYDFLFMPYGGDKKWQAGSDDGKTKGFRSHFSHSNEKAYPGYYSVVLDDYNIRAEMTATEHCGMHRYTFAKADTYHLIIDLEHTLIKDSPYRYSKIISAQVRVVDNKTIEGYRIVSGWAKLRKVYFRAEFSRPFDSQVMKAGSNEFQNIPVANHSDLKIILNFDQNNNMPLLVKVGISSVSAEGAKENLNAEMKDFNFDGISVQANKAWNKELSCIDISGTARQKSIFYTGLYHLFIQPNNIADVSGNYLATDNSIQNAPDKKHYSTFSLWDTYRAAHPLYTLVQEDRTAGFINSMLRQYKTYGYLPIWQLWGTENYCMIGNHAIPVIVDAFLKGIKGFDYEEAYQAVKASSTTSHKNSPFNVLDKYGYFPEDLQTQSVSLTLEIAYDDWCVAQMAKKLGHEADYKFFLNRSGDYKNLFDKTSGFFRAKDSRGEWINPFNPLEYGGNGGFPFTEGNAWQYLWYVPQDVPSFIDLMGNDQKFVEKLDEFFTLDAKPGDVNGNASGFIGQYAHGNEPSHHVVYLYDFTSQPWKAQYYSAKIMRELYNDQQSGYSGNEDCGQMSAWYIFSAMGFYPVNPANSVYCFGSPQLENATINLANGKQFKVITNNLSTDNIYIQKIILNGKPYQKNYIAHKDIENGGVIEFFMGKTPNKKMATYEKPLMIAGEL</sequence>
<dbReference type="Gene3D" id="2.70.98.10">
    <property type="match status" value="1"/>
</dbReference>
<protein>
    <submittedName>
        <fullName evidence="7">Alpha-1,2-mannosidase</fullName>
    </submittedName>
</protein>
<gene>
    <name evidence="7" type="ORF">AQPE_1287</name>
</gene>
<evidence type="ECO:0000256" key="3">
    <source>
        <dbReference type="ARBA" id="ARBA00022837"/>
    </source>
</evidence>
<organism evidence="7 8">
    <name type="scientific">Aquipluma nitroreducens</name>
    <dbReference type="NCBI Taxonomy" id="2010828"/>
    <lineage>
        <taxon>Bacteria</taxon>
        <taxon>Pseudomonadati</taxon>
        <taxon>Bacteroidota</taxon>
        <taxon>Bacteroidia</taxon>
        <taxon>Marinilabiliales</taxon>
        <taxon>Prolixibacteraceae</taxon>
        <taxon>Aquipluma</taxon>
    </lineage>
</organism>
<evidence type="ECO:0000313" key="7">
    <source>
        <dbReference type="EMBL" id="BBE17138.1"/>
    </source>
</evidence>
<feature type="domain" description="Glycosyl hydrolase family 92" evidence="5">
    <location>
        <begin position="285"/>
        <end position="748"/>
    </location>
</feature>
<evidence type="ECO:0000313" key="8">
    <source>
        <dbReference type="Proteomes" id="UP001193389"/>
    </source>
</evidence>
<dbReference type="Pfam" id="PF17678">
    <property type="entry name" value="Glyco_hydro_92N"/>
    <property type="match status" value="1"/>
</dbReference>
<dbReference type="Gene3D" id="1.20.1610.10">
    <property type="entry name" value="alpha-1,2-mannosidases domains"/>
    <property type="match status" value="1"/>
</dbReference>
<dbReference type="FunFam" id="1.20.1050.60:FF:000001">
    <property type="entry name" value="Putative alpha-1,2-mannosidase"/>
    <property type="match status" value="1"/>
</dbReference>
<evidence type="ECO:0000256" key="2">
    <source>
        <dbReference type="ARBA" id="ARBA00011245"/>
    </source>
</evidence>
<dbReference type="SUPFAM" id="SSF48208">
    <property type="entry name" value="Six-hairpin glycosidases"/>
    <property type="match status" value="1"/>
</dbReference>